<evidence type="ECO:0000256" key="6">
    <source>
        <dbReference type="ARBA" id="ARBA00022807"/>
    </source>
</evidence>
<evidence type="ECO:0000256" key="1">
    <source>
        <dbReference type="ARBA" id="ARBA00000707"/>
    </source>
</evidence>
<dbReference type="OrthoDB" id="3182339at2759"/>
<dbReference type="InterPro" id="IPR022099">
    <property type="entry name" value="DUF3638"/>
</dbReference>
<evidence type="ECO:0000256" key="2">
    <source>
        <dbReference type="ARBA" id="ARBA00012759"/>
    </source>
</evidence>
<dbReference type="GO" id="GO:0006508">
    <property type="term" value="P:proteolysis"/>
    <property type="evidence" value="ECO:0007669"/>
    <property type="project" value="UniProtKB-KW"/>
</dbReference>
<dbReference type="InterPro" id="IPR046541">
    <property type="entry name" value="DUF6606"/>
</dbReference>
<evidence type="ECO:0000313" key="12">
    <source>
        <dbReference type="Proteomes" id="UP001056384"/>
    </source>
</evidence>
<dbReference type="Pfam" id="PF20255">
    <property type="entry name" value="DUF6606"/>
    <property type="match status" value="1"/>
</dbReference>
<dbReference type="Proteomes" id="UP001056384">
    <property type="component" value="Chromosome 5"/>
</dbReference>
<keyword evidence="7" id="KW-0175">Coiled coil</keyword>
<keyword evidence="6" id="KW-0788">Thiol protease</keyword>
<evidence type="ECO:0000259" key="8">
    <source>
        <dbReference type="Pfam" id="PF12340"/>
    </source>
</evidence>
<feature type="coiled-coil region" evidence="7">
    <location>
        <begin position="595"/>
        <end position="625"/>
    </location>
</feature>
<dbReference type="InterPro" id="IPR022105">
    <property type="entry name" value="DUF3645"/>
</dbReference>
<dbReference type="InterPro" id="IPR051346">
    <property type="entry name" value="OTU_Deubiquitinase"/>
</dbReference>
<dbReference type="EC" id="3.4.19.12" evidence="2"/>
<accession>A0A9Q9APM2</accession>
<feature type="domain" description="DUF6606" evidence="10">
    <location>
        <begin position="14"/>
        <end position="287"/>
    </location>
</feature>
<comment type="catalytic activity">
    <reaction evidence="1">
        <text>Thiol-dependent hydrolysis of ester, thioester, amide, peptide and isopeptide bonds formed by the C-terminal Gly of ubiquitin (a 76-residue protein attached to proteins as an intracellular targeting signal).</text>
        <dbReference type="EC" id="3.4.19.12"/>
    </reaction>
</comment>
<evidence type="ECO:0000259" key="10">
    <source>
        <dbReference type="Pfam" id="PF20255"/>
    </source>
</evidence>
<dbReference type="GO" id="GO:0004843">
    <property type="term" value="F:cysteine-type deubiquitinase activity"/>
    <property type="evidence" value="ECO:0007669"/>
    <property type="project" value="UniProtKB-EC"/>
</dbReference>
<proteinExistence type="predicted"/>
<evidence type="ECO:0000256" key="4">
    <source>
        <dbReference type="ARBA" id="ARBA00022786"/>
    </source>
</evidence>
<sequence>MAVLISDRAVFERIVNHVFLPPQLPQKEDEADIDFQLLNVTSKALVDFASHLSQNSAARPAILRANAAITKALACHSRTTGAINETELLSCLEFLEVDGSLPLRVRAQNAGLLITRTAGDVRFEAFELAAQNKDVIGTNGRLIRSFPGTAVAIPTSTFESPQFRATLAQALTTMSVQQAPDMCPQIMKAGKPVDEERDTTHPGIVSELLVSGLLGAYGEPADAQTTTICKRTRDDVLWDDAELPFRRSPTWLLIRVSLQLITTRAMEGQAMTAYKAFMAAFVAQLLETACQLDVATDLQYAMSCKVARRLQKLGSTVPKGVQDALHQVQRRCNTMISNRWSNVQAAEPNPCHNLESIIHLRFEPDSKISLPELDDHLEQRGHRTVTSKSTAFEPAMEFDGSMSSAFPVLPVSGPEAYSIANLQRFEQWAQTHLSSYSKFTGGADVDEVSSKLSKTLQTYHKLASSVYDAHEKSGVIKHGQRRNPEGISSMMLMVLELWVALDKCALRVCPLLAKYDHFIPIDILQNLLLPFRDQMARLAEVEDYLVDRQKHVEFTAISSVFGEPRDKNCFAVQYFDNAEASDMQDMLEEYEKFGEECKQEKLAELRKAIQLYEEKKRKASELEHTYYTETQRAVQWPHKEYTTMTHDSECRKCSLERSADLMSIQVQEWPLPSNEHEAKAVVFELNIPTWYAEWRDSTLYLHREVLGLTNGGSIRPPNQYSLRKDPHLSHEYTADDAQRVVTWTKNKTHAATHRMRVRISKANEDNVCRQNASNYKYLDSETGFFIEDLLPTDIAARSCTFELHGPSVAMSRFLYRPSDVTARARPNDVIAAQSECHPAHMSAEEFKELGTLPLGHLIQWYNVLLQLAMPNVDFKKEETVLTFLQCISQAGPRDDDANVARATHAVLNHTDFANRILENLAKALTRVKENWESMNALVIFTSIASRLLTLSKVAGVSLRCLVFLRQVRNAAYHWLTTLKAKAQKSDNQTDYLHFLAKSVEVALVCASTFDVEASHLRNVLANSEDAAVLIYCSVTVNERSKPNKSTLLTLLDARLKRTLFVSYPIIAASHAGLDLAVKRIWASYEVGSQGWDSLGHGLEYWLHTSTASVDGEQVDVHYNLLTGDFRVAGVGLKAPPLAYQNHETYKTLFGRSAVEVMSSNQPGMTFSAKGSYDGYSVHLGMTARGLSQHRDLLVQACNDSETFELVPKRLIQRHFPDHFIDDYVHWYHAHSGTVHFRPRETLWDSSGDTVRILVKDPRTFTWQLQQGVQGRFRCVLDLKNLSTSAIATVLSPLVEASKIHITLLPSGRALDVDIPTIGLGFTLKSGEKFLYSKEFPGMAVDDDQSSGVLIGFRNKLLLCKPAAAVNRRLLIPEGAVHYRRTDHHVEVSVDRDTVVKIHDLEIDHRLGRLVDKGSLQSKLFLAYLHALTSFALPDPLTRKTGTEQALSLLSSAASFSFEELTQPNVTLLIKIAHLTPARCFYPHDAETMQKVTWDPKLSFMAQHGQFFKSAAAIFAQARRSKMFYPTSDVLIPSLDHVVEKLLDRDLVRTASFRVAEYGAEYHSRGRDVAHTKGRDQIRDRGRASKAWRVSTMLSAQNDDVYWQLPKRGSLWQKLQNLPTVFGAENPLEKGLLRYDGALLQKPEEDSIAPYLLSLYHTLTEKQANVNPYALQTWLATLTFSKNADVRFVQIIASFYSADTIRGIVPPQADTFSPNLGVDADLSTLLEIVDEAKVTFDESPDAKAPPKKIKPRFGPPVLETTTATELRRREDYARRSEGAVKAFAQAIFDQWAKSPGQTPVEPAIASEAKCSAYIDVGAAMEAVITAVETWINNRALKEFCDHLENALNDLPVAQLVLPDWQRNRSEGLPSARGHVTLKDVFSGDVPQNVDGSSLPILSLQANLTRTSAINSKPHHTLETIIDTFVSDDAGPYEKQYVRNLRESLVSLQARDQRTWVPVVLPTNGQLVSHLNACVDHVKLVYSRLRTAAQDQLGFLSGNRQGLQWPRISPVLFLEQLGRERWRDLNDKPKWQEAILEYGVAITAVQRAERMLNALLSHNDDDLRRELENAGHRNWSPRAHPETLLLEIESSIMVRDVQESIAQEMRKETGGNEVLQLNMGEGKSSVIVPMVATALANGSQLVRVIVGKAQSKQMAQMLISKLGGLLNRRVYYLPYSRALKLRKTSAEAVFEHCQECMRMGGVLLVQPEHILSFALTGPESYISSGNEDAGEVFLRTQDFFDRKSRDIIDESDENLSVRFELVYTMGLRRQAEYAPNRWNIIHQIMDLVKTHATDMADEQPGALEFIKSAPGGFPRLRVLEQAAADQLMERIADDICANGLHELPASSDALVRDALQKYICKLDLNRSEIEAVESSPFWCKDYKMPLLLVRGLLASGILDFVLRMKRWRVQYGLTTRYPATRLAVPYRAKDFPSLRSEFSHPDVVILVTTLSYYYGGLEDQDIFTMLGQLMTADSAEQEYRSWLKDTGMPEEFRSLDGINLRDEATCKTRIFPYLKHAKAAVDYFLAHIVFPKEMKEYPSKLSASGCDLGKKKFLPTKGFSGTNDTRIVLPLDVNQLDLPEQKHTNALVLSYLLQPENSLKTMSSTQETGRSDAEQLLDMVMQLQPPVDVVLDPGAQILELDNLAVAKAWLARCDASKKAAVYCNDNDELCVVDRTGRCELLQTSSYAARMDKCVIYLDEAHTRGIDLKLPPKYRAACTLGSGLAKDRLVQACMRMRKLGKGQTIVFIASQEISTQIRRVSKMRTDQTIGVADVLRWVISETHNEMRHSMSLWAAQNDRFTRQQELWTSNTENGRRVLTKVSAQKFLEEESRDMEFRYAPKLDAETPLAKLAKDTRLKSVTAKARSQQIIDRCELFGMLEFSSRKLTEEQERELSPENDVAAERVVQKALYAKPAIHYMWSGWESFVRNGMLNTGTKGSPIPAFEVLRKTSAGQQFDVSQLKPQNLLASADFAKTIVEPAKGSLSDSFLRSVQWVLTGRKTRTQSHVDYVIVISPFEAQELMGEIMASSYVALHLYRARTNTAYDPLDDLSFYTVSSRQLRLDIREDFIIQLNLLAGQLYCSSYDQYLATARYLGLAAGSIQPGWKITADGFVKENENGEPGRPDSLVKANPVQFLKLLLGKIRRNGEDISRTHLGKLLNNKTLRASDFV</sequence>
<evidence type="ECO:0000313" key="11">
    <source>
        <dbReference type="EMBL" id="USW53392.1"/>
    </source>
</evidence>
<feature type="domain" description="DUF3645" evidence="9">
    <location>
        <begin position="2413"/>
        <end position="2446"/>
    </location>
</feature>
<organism evidence="11 12">
    <name type="scientific">Septoria linicola</name>
    <dbReference type="NCBI Taxonomy" id="215465"/>
    <lineage>
        <taxon>Eukaryota</taxon>
        <taxon>Fungi</taxon>
        <taxon>Dikarya</taxon>
        <taxon>Ascomycota</taxon>
        <taxon>Pezizomycotina</taxon>
        <taxon>Dothideomycetes</taxon>
        <taxon>Dothideomycetidae</taxon>
        <taxon>Mycosphaerellales</taxon>
        <taxon>Mycosphaerellaceae</taxon>
        <taxon>Septoria</taxon>
    </lineage>
</organism>
<dbReference type="PANTHER" id="PTHR13367">
    <property type="entry name" value="UBIQUITIN THIOESTERASE"/>
    <property type="match status" value="1"/>
</dbReference>
<evidence type="ECO:0000259" key="9">
    <source>
        <dbReference type="Pfam" id="PF12359"/>
    </source>
</evidence>
<name>A0A9Q9APM2_9PEZI</name>
<keyword evidence="3" id="KW-0645">Protease</keyword>
<keyword evidence="12" id="KW-1185">Reference proteome</keyword>
<protein>
    <recommendedName>
        <fullName evidence="2">ubiquitinyl hydrolase 1</fullName>
        <ecNumber evidence="2">3.4.19.12</ecNumber>
    </recommendedName>
</protein>
<dbReference type="EMBL" id="CP099422">
    <property type="protein sequence ID" value="USW53392.1"/>
    <property type="molecule type" value="Genomic_DNA"/>
</dbReference>
<dbReference type="Pfam" id="PF12340">
    <property type="entry name" value="DUF3638"/>
    <property type="match status" value="1"/>
</dbReference>
<keyword evidence="5" id="KW-0378">Hydrolase</keyword>
<evidence type="ECO:0000256" key="7">
    <source>
        <dbReference type="SAM" id="Coils"/>
    </source>
</evidence>
<keyword evidence="4" id="KW-0833">Ubl conjugation pathway</keyword>
<gene>
    <name evidence="11" type="ORF">Slin15195_G067110</name>
</gene>
<evidence type="ECO:0000256" key="5">
    <source>
        <dbReference type="ARBA" id="ARBA00022801"/>
    </source>
</evidence>
<evidence type="ECO:0000256" key="3">
    <source>
        <dbReference type="ARBA" id="ARBA00022670"/>
    </source>
</evidence>
<dbReference type="Pfam" id="PF12359">
    <property type="entry name" value="DUF3645"/>
    <property type="match status" value="1"/>
</dbReference>
<feature type="domain" description="DUF3638" evidence="8">
    <location>
        <begin position="2070"/>
        <end position="2293"/>
    </location>
</feature>
<reference evidence="11" key="1">
    <citation type="submission" date="2022-06" db="EMBL/GenBank/DDBJ databases">
        <title>Complete genome sequences of two strains of the flax pathogen Septoria linicola.</title>
        <authorList>
            <person name="Lapalu N."/>
            <person name="Simon A."/>
            <person name="Demenou B."/>
            <person name="Paumier D."/>
            <person name="Guillot M.-P."/>
            <person name="Gout L."/>
            <person name="Valade R."/>
        </authorList>
    </citation>
    <scope>NUCLEOTIDE SEQUENCE</scope>
    <source>
        <strain evidence="11">SE15195</strain>
    </source>
</reference>
<dbReference type="PANTHER" id="PTHR13367:SF34">
    <property type="match status" value="1"/>
</dbReference>